<accession>A0A183EDB6</accession>
<evidence type="ECO:0000313" key="3">
    <source>
        <dbReference type="WBParaSite" id="GPUH_0001898201-mRNA-1"/>
    </source>
</evidence>
<dbReference type="Proteomes" id="UP000271098">
    <property type="component" value="Unassembled WGS sequence"/>
</dbReference>
<name>A0A183EDB6_9BILA</name>
<reference evidence="1 2" key="2">
    <citation type="submission" date="2018-11" db="EMBL/GenBank/DDBJ databases">
        <authorList>
            <consortium name="Pathogen Informatics"/>
        </authorList>
    </citation>
    <scope>NUCLEOTIDE SEQUENCE [LARGE SCALE GENOMIC DNA]</scope>
</reference>
<organism evidence="3">
    <name type="scientific">Gongylonema pulchrum</name>
    <dbReference type="NCBI Taxonomy" id="637853"/>
    <lineage>
        <taxon>Eukaryota</taxon>
        <taxon>Metazoa</taxon>
        <taxon>Ecdysozoa</taxon>
        <taxon>Nematoda</taxon>
        <taxon>Chromadorea</taxon>
        <taxon>Rhabditida</taxon>
        <taxon>Spirurina</taxon>
        <taxon>Spiruromorpha</taxon>
        <taxon>Spiruroidea</taxon>
        <taxon>Gongylonematidae</taxon>
        <taxon>Gongylonema</taxon>
    </lineage>
</organism>
<dbReference type="EMBL" id="UYRT01087644">
    <property type="protein sequence ID" value="VDN32804.1"/>
    <property type="molecule type" value="Genomic_DNA"/>
</dbReference>
<keyword evidence="2" id="KW-1185">Reference proteome</keyword>
<sequence length="72" mass="7709">MEVNCEGSRDDDWREDGAPFGVNSGGFDWRECAPYFASSGPLQQCLAAFGILSATAVAARARFNSVAPTNHL</sequence>
<evidence type="ECO:0000313" key="2">
    <source>
        <dbReference type="Proteomes" id="UP000271098"/>
    </source>
</evidence>
<proteinExistence type="predicted"/>
<dbReference type="WBParaSite" id="GPUH_0001898201-mRNA-1">
    <property type="protein sequence ID" value="GPUH_0001898201-mRNA-1"/>
    <property type="gene ID" value="GPUH_0001898201"/>
</dbReference>
<evidence type="ECO:0000313" key="1">
    <source>
        <dbReference type="EMBL" id="VDN32804.1"/>
    </source>
</evidence>
<gene>
    <name evidence="1" type="ORF">GPUH_LOCUS18957</name>
</gene>
<dbReference type="AlphaFoldDB" id="A0A183EDB6"/>
<protein>
    <submittedName>
        <fullName evidence="1 3">Uncharacterized protein</fullName>
    </submittedName>
</protein>
<reference evidence="3" key="1">
    <citation type="submission" date="2016-06" db="UniProtKB">
        <authorList>
            <consortium name="WormBaseParasite"/>
        </authorList>
    </citation>
    <scope>IDENTIFICATION</scope>
</reference>